<sequence>MKKRFIGLVILTLLLSLILAACSNNTSSVKEKQDSKNNKSGEKTLIFGRAADSYSMDPQNANEIETWRVTKNVYETLVEYDKETTEVVPKLAKDWDVSEDGKTWTFKLQEGVKFHDGTDFNADAVVYNFERMMDKNHPARYKATFSVYRGMFNGFKGEGSVIEEVKAIDPNTVEFKLAEPQANFLANLGMHAFGIVSPEALKKYGEKIHEHAVGTGPFKFQSWTPNDSVTLVKNEDYWQKGLPKLDKLIYKIIPDNSARLTALKNGEIDIMVSLNPSDFNSVKADKNLQVMLRPPLNVGYLSINNLKEPLNNVKVRQAINHAIDKKGIADAFFYGLAEPVKNMLPSASWAYNNEVEDYDYDLEKAKKLLSEAGYPNGFDLEFSVTSNSRIYMQQPTKMVEAMKTSLEKIGINVKVVSYEWAAYIDQIRNGEHSIGLIGWVGDNGDPDNFLYSMLSKNNAVKGSAQNHTFYQNDEVSELLLKAKSVMDQNERAEIYKKVQKLAHDDAPSVPLVEVKEPVVTANYVKGYFPHPTGAENMYEVDIQE</sequence>
<dbReference type="InterPro" id="IPR000914">
    <property type="entry name" value="SBP_5_dom"/>
</dbReference>
<dbReference type="STRING" id="1117379.BABA_24931"/>
<dbReference type="AlphaFoldDB" id="K6D388"/>
<accession>K6D388</accession>
<evidence type="ECO:0000313" key="6">
    <source>
        <dbReference type="EMBL" id="EKN62724.1"/>
    </source>
</evidence>
<evidence type="ECO:0000256" key="3">
    <source>
        <dbReference type="ARBA" id="ARBA00022729"/>
    </source>
</evidence>
<dbReference type="PROSITE" id="PS51257">
    <property type="entry name" value="PROKAR_LIPOPROTEIN"/>
    <property type="match status" value="1"/>
</dbReference>
<dbReference type="GO" id="GO:0015833">
    <property type="term" value="P:peptide transport"/>
    <property type="evidence" value="ECO:0007669"/>
    <property type="project" value="TreeGrafter"/>
</dbReference>
<reference evidence="6 7" key="1">
    <citation type="journal article" date="2012" name="Front. Microbiol.">
        <title>Redundancy and modularity in membrane-associated dissimilatory nitrate reduction in Bacillus.</title>
        <authorList>
            <person name="Heylen K."/>
            <person name="Keltjens J."/>
        </authorList>
    </citation>
    <scope>NUCLEOTIDE SEQUENCE [LARGE SCALE GENOMIC DNA]</scope>
    <source>
        <strain evidence="7">LMG 21833T</strain>
    </source>
</reference>
<keyword evidence="2" id="KW-0813">Transport</keyword>
<evidence type="ECO:0000256" key="1">
    <source>
        <dbReference type="ARBA" id="ARBA00005695"/>
    </source>
</evidence>
<protein>
    <submittedName>
        <fullName evidence="6">Oligopeptide/dipeptide ABC transporter peptide-binding protein</fullName>
    </submittedName>
</protein>
<dbReference type="Gene3D" id="3.90.76.10">
    <property type="entry name" value="Dipeptide-binding Protein, Domain 1"/>
    <property type="match status" value="1"/>
</dbReference>
<dbReference type="RefSeq" id="WP_007087975.1">
    <property type="nucleotide sequence ID" value="NZ_AJLS01000181.1"/>
</dbReference>
<dbReference type="PIRSF" id="PIRSF002741">
    <property type="entry name" value="MppA"/>
    <property type="match status" value="1"/>
</dbReference>
<dbReference type="eggNOG" id="COG0747">
    <property type="taxonomic scope" value="Bacteria"/>
</dbReference>
<name>K6D388_9BACI</name>
<dbReference type="Proteomes" id="UP000006316">
    <property type="component" value="Unassembled WGS sequence"/>
</dbReference>
<dbReference type="GO" id="GO:0043190">
    <property type="term" value="C:ATP-binding cassette (ABC) transporter complex"/>
    <property type="evidence" value="ECO:0007669"/>
    <property type="project" value="InterPro"/>
</dbReference>
<dbReference type="GO" id="GO:1904680">
    <property type="term" value="F:peptide transmembrane transporter activity"/>
    <property type="evidence" value="ECO:0007669"/>
    <property type="project" value="TreeGrafter"/>
</dbReference>
<evidence type="ECO:0000256" key="2">
    <source>
        <dbReference type="ARBA" id="ARBA00022448"/>
    </source>
</evidence>
<dbReference type="Pfam" id="PF00496">
    <property type="entry name" value="SBP_bac_5"/>
    <property type="match status" value="1"/>
</dbReference>
<dbReference type="CDD" id="cd08493">
    <property type="entry name" value="PBP2_DppA_like"/>
    <property type="match status" value="1"/>
</dbReference>
<dbReference type="PATRIC" id="fig|1117379.3.peg.5162"/>
<comment type="caution">
    <text evidence="6">The sequence shown here is derived from an EMBL/GenBank/DDBJ whole genome shotgun (WGS) entry which is preliminary data.</text>
</comment>
<organism evidence="6 7">
    <name type="scientific">Neobacillus bataviensis LMG 21833</name>
    <dbReference type="NCBI Taxonomy" id="1117379"/>
    <lineage>
        <taxon>Bacteria</taxon>
        <taxon>Bacillati</taxon>
        <taxon>Bacillota</taxon>
        <taxon>Bacilli</taxon>
        <taxon>Bacillales</taxon>
        <taxon>Bacillaceae</taxon>
        <taxon>Neobacillus</taxon>
    </lineage>
</organism>
<dbReference type="EMBL" id="AJLS01000181">
    <property type="protein sequence ID" value="EKN62724.1"/>
    <property type="molecule type" value="Genomic_DNA"/>
</dbReference>
<gene>
    <name evidence="6" type="ORF">BABA_24931</name>
</gene>
<feature type="chain" id="PRO_5038892261" evidence="4">
    <location>
        <begin position="22"/>
        <end position="544"/>
    </location>
</feature>
<feature type="signal peptide" evidence="4">
    <location>
        <begin position="1"/>
        <end position="21"/>
    </location>
</feature>
<dbReference type="OrthoDB" id="9796817at2"/>
<feature type="domain" description="Solute-binding protein family 5" evidence="5">
    <location>
        <begin position="86"/>
        <end position="459"/>
    </location>
</feature>
<keyword evidence="3 4" id="KW-0732">Signal</keyword>
<dbReference type="GO" id="GO:0042597">
    <property type="term" value="C:periplasmic space"/>
    <property type="evidence" value="ECO:0007669"/>
    <property type="project" value="UniProtKB-ARBA"/>
</dbReference>
<dbReference type="Gene3D" id="3.10.105.10">
    <property type="entry name" value="Dipeptide-binding Protein, Domain 3"/>
    <property type="match status" value="1"/>
</dbReference>
<evidence type="ECO:0000259" key="5">
    <source>
        <dbReference type="Pfam" id="PF00496"/>
    </source>
</evidence>
<dbReference type="PANTHER" id="PTHR30290">
    <property type="entry name" value="PERIPLASMIC BINDING COMPONENT OF ABC TRANSPORTER"/>
    <property type="match status" value="1"/>
</dbReference>
<dbReference type="PANTHER" id="PTHR30290:SF9">
    <property type="entry name" value="OLIGOPEPTIDE-BINDING PROTEIN APPA"/>
    <property type="match status" value="1"/>
</dbReference>
<evidence type="ECO:0000256" key="4">
    <source>
        <dbReference type="SAM" id="SignalP"/>
    </source>
</evidence>
<dbReference type="Gene3D" id="3.40.190.10">
    <property type="entry name" value="Periplasmic binding protein-like II"/>
    <property type="match status" value="1"/>
</dbReference>
<dbReference type="SUPFAM" id="SSF53850">
    <property type="entry name" value="Periplasmic binding protein-like II"/>
    <property type="match status" value="1"/>
</dbReference>
<keyword evidence="7" id="KW-1185">Reference proteome</keyword>
<dbReference type="InterPro" id="IPR039424">
    <property type="entry name" value="SBP_5"/>
</dbReference>
<dbReference type="InterPro" id="IPR030678">
    <property type="entry name" value="Peptide/Ni-bd"/>
</dbReference>
<evidence type="ECO:0000313" key="7">
    <source>
        <dbReference type="Proteomes" id="UP000006316"/>
    </source>
</evidence>
<comment type="similarity">
    <text evidence="1">Belongs to the bacterial solute-binding protein 5 family.</text>
</comment>
<proteinExistence type="inferred from homology"/>